<evidence type="ECO:0000313" key="3">
    <source>
        <dbReference type="EnsemblPlants" id="Zm00001eb235280_P001"/>
    </source>
</evidence>
<name>A0A804PFX7_MAIZE</name>
<feature type="signal peptide" evidence="2">
    <location>
        <begin position="1"/>
        <end position="27"/>
    </location>
</feature>
<proteinExistence type="predicted"/>
<accession>A0A804PFX7</accession>
<feature type="chain" id="PRO_5032970452" evidence="2">
    <location>
        <begin position="28"/>
        <end position="127"/>
    </location>
</feature>
<keyword evidence="4" id="KW-1185">Reference proteome</keyword>
<reference evidence="3" key="2">
    <citation type="submission" date="2019-07" db="EMBL/GenBank/DDBJ databases">
        <authorList>
            <person name="Seetharam A."/>
            <person name="Woodhouse M."/>
            <person name="Cannon E."/>
        </authorList>
    </citation>
    <scope>NUCLEOTIDE SEQUENCE [LARGE SCALE GENOMIC DNA]</scope>
    <source>
        <strain evidence="3">cv. B73</strain>
    </source>
</reference>
<sequence>MATAPSPLLAVAYGCLLCLRSVATSWARPSPVAVGCRRPTPLHAGALSWSSPRQPRPVLLHQASPGCSSWRASARREALSAPVRAPVYLPEPPTSPIHGARSRLQLALAPSARSAMASPFRRSPARA</sequence>
<dbReference type="Proteomes" id="UP000007305">
    <property type="component" value="Chromosome 5"/>
</dbReference>
<evidence type="ECO:0000256" key="2">
    <source>
        <dbReference type="SAM" id="SignalP"/>
    </source>
</evidence>
<dbReference type="Gramene" id="Zm00001eb235280_T001">
    <property type="protein sequence ID" value="Zm00001eb235280_P001"/>
    <property type="gene ID" value="Zm00001eb235280"/>
</dbReference>
<feature type="region of interest" description="Disordered" evidence="1">
    <location>
        <begin position="108"/>
        <end position="127"/>
    </location>
</feature>
<keyword evidence="2" id="KW-0732">Signal</keyword>
<protein>
    <submittedName>
        <fullName evidence="3">Uncharacterized protein</fullName>
    </submittedName>
</protein>
<reference evidence="3" key="3">
    <citation type="submission" date="2021-05" db="UniProtKB">
        <authorList>
            <consortium name="EnsemblPlants"/>
        </authorList>
    </citation>
    <scope>IDENTIFICATION</scope>
    <source>
        <strain evidence="3">cv. B73</strain>
    </source>
</reference>
<evidence type="ECO:0000256" key="1">
    <source>
        <dbReference type="SAM" id="MobiDB-lite"/>
    </source>
</evidence>
<dbReference type="InParanoid" id="A0A804PFX7"/>
<organism evidence="3 4">
    <name type="scientific">Zea mays</name>
    <name type="common">Maize</name>
    <dbReference type="NCBI Taxonomy" id="4577"/>
    <lineage>
        <taxon>Eukaryota</taxon>
        <taxon>Viridiplantae</taxon>
        <taxon>Streptophyta</taxon>
        <taxon>Embryophyta</taxon>
        <taxon>Tracheophyta</taxon>
        <taxon>Spermatophyta</taxon>
        <taxon>Magnoliopsida</taxon>
        <taxon>Liliopsida</taxon>
        <taxon>Poales</taxon>
        <taxon>Poaceae</taxon>
        <taxon>PACMAD clade</taxon>
        <taxon>Panicoideae</taxon>
        <taxon>Andropogonodae</taxon>
        <taxon>Andropogoneae</taxon>
        <taxon>Tripsacinae</taxon>
        <taxon>Zea</taxon>
    </lineage>
</organism>
<dbReference type="AlphaFoldDB" id="A0A804PFX7"/>
<dbReference type="EnsemblPlants" id="Zm00001eb235280_T001">
    <property type="protein sequence ID" value="Zm00001eb235280_P001"/>
    <property type="gene ID" value="Zm00001eb235280"/>
</dbReference>
<reference evidence="4" key="1">
    <citation type="journal article" date="2009" name="Science">
        <title>The B73 maize genome: complexity, diversity, and dynamics.</title>
        <authorList>
            <person name="Schnable P.S."/>
            <person name="Ware D."/>
            <person name="Fulton R.S."/>
            <person name="Stein J.C."/>
            <person name="Wei F."/>
            <person name="Pasternak S."/>
            <person name="Liang C."/>
            <person name="Zhang J."/>
            <person name="Fulton L."/>
            <person name="Graves T.A."/>
            <person name="Minx P."/>
            <person name="Reily A.D."/>
            <person name="Courtney L."/>
            <person name="Kruchowski S.S."/>
            <person name="Tomlinson C."/>
            <person name="Strong C."/>
            <person name="Delehaunty K."/>
            <person name="Fronick C."/>
            <person name="Courtney B."/>
            <person name="Rock S.M."/>
            <person name="Belter E."/>
            <person name="Du F."/>
            <person name="Kim K."/>
            <person name="Abbott R.M."/>
            <person name="Cotton M."/>
            <person name="Levy A."/>
            <person name="Marchetto P."/>
            <person name="Ochoa K."/>
            <person name="Jackson S.M."/>
            <person name="Gillam B."/>
            <person name="Chen W."/>
            <person name="Yan L."/>
            <person name="Higginbotham J."/>
            <person name="Cardenas M."/>
            <person name="Waligorski J."/>
            <person name="Applebaum E."/>
            <person name="Phelps L."/>
            <person name="Falcone J."/>
            <person name="Kanchi K."/>
            <person name="Thane T."/>
            <person name="Scimone A."/>
            <person name="Thane N."/>
            <person name="Henke J."/>
            <person name="Wang T."/>
            <person name="Ruppert J."/>
            <person name="Shah N."/>
            <person name="Rotter K."/>
            <person name="Hodges J."/>
            <person name="Ingenthron E."/>
            <person name="Cordes M."/>
            <person name="Kohlberg S."/>
            <person name="Sgro J."/>
            <person name="Delgado B."/>
            <person name="Mead K."/>
            <person name="Chinwalla A."/>
            <person name="Leonard S."/>
            <person name="Crouse K."/>
            <person name="Collura K."/>
            <person name="Kudrna D."/>
            <person name="Currie J."/>
            <person name="He R."/>
            <person name="Angelova A."/>
            <person name="Rajasekar S."/>
            <person name="Mueller T."/>
            <person name="Lomeli R."/>
            <person name="Scara G."/>
            <person name="Ko A."/>
            <person name="Delaney K."/>
            <person name="Wissotski M."/>
            <person name="Lopez G."/>
            <person name="Campos D."/>
            <person name="Braidotti M."/>
            <person name="Ashley E."/>
            <person name="Golser W."/>
            <person name="Kim H."/>
            <person name="Lee S."/>
            <person name="Lin J."/>
            <person name="Dujmic Z."/>
            <person name="Kim W."/>
            <person name="Talag J."/>
            <person name="Zuccolo A."/>
            <person name="Fan C."/>
            <person name="Sebastian A."/>
            <person name="Kramer M."/>
            <person name="Spiegel L."/>
            <person name="Nascimento L."/>
            <person name="Zutavern T."/>
            <person name="Miller B."/>
            <person name="Ambroise C."/>
            <person name="Muller S."/>
            <person name="Spooner W."/>
            <person name="Narechania A."/>
            <person name="Ren L."/>
            <person name="Wei S."/>
            <person name="Kumari S."/>
            <person name="Faga B."/>
            <person name="Levy M.J."/>
            <person name="McMahan L."/>
            <person name="Van Buren P."/>
            <person name="Vaughn M.W."/>
            <person name="Ying K."/>
            <person name="Yeh C.-T."/>
            <person name="Emrich S.J."/>
            <person name="Jia Y."/>
            <person name="Kalyanaraman A."/>
            <person name="Hsia A.-P."/>
            <person name="Barbazuk W.B."/>
            <person name="Baucom R.S."/>
            <person name="Brutnell T.P."/>
            <person name="Carpita N.C."/>
            <person name="Chaparro C."/>
            <person name="Chia J.-M."/>
            <person name="Deragon J.-M."/>
            <person name="Estill J.C."/>
            <person name="Fu Y."/>
            <person name="Jeddeloh J.A."/>
            <person name="Han Y."/>
            <person name="Lee H."/>
            <person name="Li P."/>
            <person name="Lisch D.R."/>
            <person name="Liu S."/>
            <person name="Liu Z."/>
            <person name="Nagel D.H."/>
            <person name="McCann M.C."/>
            <person name="SanMiguel P."/>
            <person name="Myers A.M."/>
            <person name="Nettleton D."/>
            <person name="Nguyen J."/>
            <person name="Penning B.W."/>
            <person name="Ponnala L."/>
            <person name="Schneider K.L."/>
            <person name="Schwartz D.C."/>
            <person name="Sharma A."/>
            <person name="Soderlund C."/>
            <person name="Springer N.M."/>
            <person name="Sun Q."/>
            <person name="Wang H."/>
            <person name="Waterman M."/>
            <person name="Westerman R."/>
            <person name="Wolfgruber T.K."/>
            <person name="Yang L."/>
            <person name="Yu Y."/>
            <person name="Zhang L."/>
            <person name="Zhou S."/>
            <person name="Zhu Q."/>
            <person name="Bennetzen J.L."/>
            <person name="Dawe R.K."/>
            <person name="Jiang J."/>
            <person name="Jiang N."/>
            <person name="Presting G.G."/>
            <person name="Wessler S.R."/>
            <person name="Aluru S."/>
            <person name="Martienssen R.A."/>
            <person name="Clifton S.W."/>
            <person name="McCombie W.R."/>
            <person name="Wing R.A."/>
            <person name="Wilson R.K."/>
        </authorList>
    </citation>
    <scope>NUCLEOTIDE SEQUENCE [LARGE SCALE GENOMIC DNA]</scope>
    <source>
        <strain evidence="4">cv. B73</strain>
    </source>
</reference>
<evidence type="ECO:0000313" key="4">
    <source>
        <dbReference type="Proteomes" id="UP000007305"/>
    </source>
</evidence>